<keyword evidence="3" id="KW-1185">Reference proteome</keyword>
<organism evidence="2 3">
    <name type="scientific">Moelleriella libera RCEF 2490</name>
    <dbReference type="NCBI Taxonomy" id="1081109"/>
    <lineage>
        <taxon>Eukaryota</taxon>
        <taxon>Fungi</taxon>
        <taxon>Dikarya</taxon>
        <taxon>Ascomycota</taxon>
        <taxon>Pezizomycotina</taxon>
        <taxon>Sordariomycetes</taxon>
        <taxon>Hypocreomycetidae</taxon>
        <taxon>Hypocreales</taxon>
        <taxon>Clavicipitaceae</taxon>
        <taxon>Moelleriella</taxon>
    </lineage>
</organism>
<dbReference type="AlphaFoldDB" id="A0A167VRS6"/>
<reference evidence="2 3" key="1">
    <citation type="journal article" date="2016" name="Genome Biol. Evol.">
        <title>Divergent and convergent evolution of fungal pathogenicity.</title>
        <authorList>
            <person name="Shang Y."/>
            <person name="Xiao G."/>
            <person name="Zheng P."/>
            <person name="Cen K."/>
            <person name="Zhan S."/>
            <person name="Wang C."/>
        </authorList>
    </citation>
    <scope>NUCLEOTIDE SEQUENCE [LARGE SCALE GENOMIC DNA]</scope>
    <source>
        <strain evidence="2 3">RCEF 2490</strain>
    </source>
</reference>
<dbReference type="PANTHER" id="PTHR13593:SF143">
    <property type="entry name" value="PHOSPHATIDYLINOSITOL-SPECIFIC PHOSPHOLIPASE C X DOMAIN-CONTAINING PROTEIN"/>
    <property type="match status" value="1"/>
</dbReference>
<accession>A0A167VRS6</accession>
<dbReference type="Gene3D" id="3.20.20.190">
    <property type="entry name" value="Phosphatidylinositol (PI) phosphodiesterase"/>
    <property type="match status" value="1"/>
</dbReference>
<evidence type="ECO:0000313" key="2">
    <source>
        <dbReference type="EMBL" id="KZZ87916.1"/>
    </source>
</evidence>
<dbReference type="EMBL" id="AZGY01000033">
    <property type="protein sequence ID" value="KZZ87916.1"/>
    <property type="molecule type" value="Genomic_DNA"/>
</dbReference>
<dbReference type="Proteomes" id="UP000078544">
    <property type="component" value="Unassembled WGS sequence"/>
</dbReference>
<name>A0A167VRS6_9HYPO</name>
<gene>
    <name evidence="2" type="ORF">AAL_08247</name>
</gene>
<evidence type="ECO:0000256" key="1">
    <source>
        <dbReference type="SAM" id="SignalP"/>
    </source>
</evidence>
<comment type="caution">
    <text evidence="2">The sequence shown here is derived from an EMBL/GenBank/DDBJ whole genome shotgun (WGS) entry which is preliminary data.</text>
</comment>
<protein>
    <submittedName>
        <fullName evidence="2">Exo-beta-1,3-glucanase</fullName>
    </submittedName>
</protein>
<proteinExistence type="predicted"/>
<dbReference type="GO" id="GO:0006629">
    <property type="term" value="P:lipid metabolic process"/>
    <property type="evidence" value="ECO:0007669"/>
    <property type="project" value="InterPro"/>
</dbReference>
<dbReference type="GO" id="GO:0008081">
    <property type="term" value="F:phosphoric diester hydrolase activity"/>
    <property type="evidence" value="ECO:0007669"/>
    <property type="project" value="InterPro"/>
</dbReference>
<evidence type="ECO:0000313" key="3">
    <source>
        <dbReference type="Proteomes" id="UP000078544"/>
    </source>
</evidence>
<feature type="chain" id="PRO_5007893581" evidence="1">
    <location>
        <begin position="28"/>
        <end position="644"/>
    </location>
</feature>
<feature type="signal peptide" evidence="1">
    <location>
        <begin position="1"/>
        <end position="27"/>
    </location>
</feature>
<keyword evidence="1" id="KW-0732">Signal</keyword>
<sequence>MWCWCRGSSARSANVLFVLFMLPAILAAPSPSQVADDVCRSEDRTYSSEVPGEGRFMPWAMIPWQGIGFPAKQYITIVNLTPHRFILDRRRTHSYQMDTFDFDDIPQGRARQNTAEYAGGITRFAVDDGGEAYYTIQGTNQRFEVRARTHMDDLHRRRTIFDLTGMRLGQREYLDPGKETAVTLVITGSESYGFIASLRHPEQGSNWMRGLYDVIKDRQLQHVVVPGAHDAGMSRISGAIASVGTAANTQTQGLSIYHQLRAGARLFDLRIGSVHQLENKDDYAFWTLHVSNERADVVLGNSGEALDRIIDDVNRFTAESPGEIIVFRVRYLIGMYRIPVEGPIYWTADIMNAFLAKLRRVNYRCPNLSPDVPFNRQKAAYFMDRNHGAGCVLFLLNGDNLGQDGAAAAVPRASVPDGIYPASWMDVWDNWSNLPHTDAMAADQVSAWKGMPRNASADDAKDDRFLLSQWLVSADIITTTALTIQNIAVLPTNPALYWMGLNHMSPERFPSAILVDYLGVVVPDQWSWERGQLSAEMYTLAIGLNLYMVSENCDISPRKSPLLPRRTRKAVMSSANTATAAPKTAGRLASRASSSWNGIIFANGTGVDDPPPTLHVGRVAVLKAGSRFMNGTVVRHAVTNPLAA</sequence>
<dbReference type="SUPFAM" id="SSF51695">
    <property type="entry name" value="PLC-like phosphodiesterases"/>
    <property type="match status" value="1"/>
</dbReference>
<dbReference type="InterPro" id="IPR051057">
    <property type="entry name" value="PI-PLC_domain"/>
</dbReference>
<dbReference type="PANTHER" id="PTHR13593">
    <property type="match status" value="1"/>
</dbReference>
<dbReference type="InterPro" id="IPR017946">
    <property type="entry name" value="PLC-like_Pdiesterase_TIM-brl"/>
</dbReference>
<dbReference type="OrthoDB" id="1046782at2759"/>